<dbReference type="PROSITE" id="PS00557">
    <property type="entry name" value="FMN_HYDROXY_ACID_DH_1"/>
    <property type="match status" value="1"/>
</dbReference>
<evidence type="ECO:0000256" key="5">
    <source>
        <dbReference type="ARBA" id="ARBA00048754"/>
    </source>
</evidence>
<dbReference type="PROSITE" id="PS51349">
    <property type="entry name" value="FMN_HYDROXY_ACID_DH_2"/>
    <property type="match status" value="1"/>
</dbReference>
<dbReference type="PANTHER" id="PTHR10578">
    <property type="entry name" value="S -2-HYDROXY-ACID OXIDASE-RELATED"/>
    <property type="match status" value="1"/>
</dbReference>
<evidence type="ECO:0000256" key="2">
    <source>
        <dbReference type="ARBA" id="ARBA00023002"/>
    </source>
</evidence>
<organism evidence="7 8">
    <name type="scientific">Fictibacillus iocasae</name>
    <dbReference type="NCBI Taxonomy" id="2715437"/>
    <lineage>
        <taxon>Bacteria</taxon>
        <taxon>Bacillati</taxon>
        <taxon>Bacillota</taxon>
        <taxon>Bacilli</taxon>
        <taxon>Bacillales</taxon>
        <taxon>Fictibacillaceae</taxon>
        <taxon>Fictibacillus</taxon>
    </lineage>
</organism>
<comment type="catalytic activity">
    <reaction evidence="5">
        <text>(S)-lactate + O2 = pyruvate + H2O2</text>
        <dbReference type="Rhea" id="RHEA:55868"/>
        <dbReference type="ChEBI" id="CHEBI:15361"/>
        <dbReference type="ChEBI" id="CHEBI:15379"/>
        <dbReference type="ChEBI" id="CHEBI:16240"/>
        <dbReference type="ChEBI" id="CHEBI:16651"/>
    </reaction>
    <physiologicalReaction direction="left-to-right" evidence="5">
        <dbReference type="Rhea" id="RHEA:55869"/>
    </physiologicalReaction>
</comment>
<sequence length="372" mass="39780">MAVSEKMLPFSYSNLEKEAELALSKEPFTYVQSGAGAEITLCENETAFNRWAIVPRVLKDVSSRVLSTDILGTHLPASFILAPIGNQGILHPEGELASARAAAAFGVPFIASTVSTFSLEEIAAANGTGSRWFQLYWSSDFEVTASLVHRAEKAGYTAITVTVDMPVVGYRERDLDHQYFPLALGKGAANFLQDPIFLSRLSKPPAEDMTGALAHLQSLFFTPSLTWEKVKKLREITSLPIIIKGVLHEEDARKAVDAGFDGIVVSNHGGRQLDGCISSLDALSPIVTAVAGKIPVMLDSGIRRGADVVKALALGADAVLLGRPYVYGLAVGGENGVKHVIEQYIKDVDTAVALTGLTAVSEANRGTVRKVN</sequence>
<accession>A0ABW2NR98</accession>
<evidence type="ECO:0000313" key="7">
    <source>
        <dbReference type="EMBL" id="MFC7371865.1"/>
    </source>
</evidence>
<name>A0ABW2NR98_9BACL</name>
<dbReference type="EMBL" id="JBHTCP010000015">
    <property type="protein sequence ID" value="MFC7371865.1"/>
    <property type="molecule type" value="Genomic_DNA"/>
</dbReference>
<dbReference type="PIRSF" id="PIRSF000138">
    <property type="entry name" value="Al-hdrx_acd_dh"/>
    <property type="match status" value="1"/>
</dbReference>
<evidence type="ECO:0000256" key="4">
    <source>
        <dbReference type="ARBA" id="ARBA00029513"/>
    </source>
</evidence>
<dbReference type="InterPro" id="IPR037396">
    <property type="entry name" value="FMN_HAD"/>
</dbReference>
<evidence type="ECO:0000256" key="3">
    <source>
        <dbReference type="ARBA" id="ARBA00024042"/>
    </source>
</evidence>
<reference evidence="8" key="1">
    <citation type="journal article" date="2019" name="Int. J. Syst. Evol. Microbiol.">
        <title>The Global Catalogue of Microorganisms (GCM) 10K type strain sequencing project: providing services to taxonomists for standard genome sequencing and annotation.</title>
        <authorList>
            <consortium name="The Broad Institute Genomics Platform"/>
            <consortium name="The Broad Institute Genome Sequencing Center for Infectious Disease"/>
            <person name="Wu L."/>
            <person name="Ma J."/>
        </authorList>
    </citation>
    <scope>NUCLEOTIDE SEQUENCE [LARGE SCALE GENOMIC DNA]</scope>
    <source>
        <strain evidence="8">NBRC 106396</strain>
    </source>
</reference>
<comment type="caution">
    <text evidence="7">The sequence shown here is derived from an EMBL/GenBank/DDBJ whole genome shotgun (WGS) entry which is preliminary data.</text>
</comment>
<evidence type="ECO:0000256" key="1">
    <source>
        <dbReference type="ARBA" id="ARBA00001917"/>
    </source>
</evidence>
<dbReference type="InterPro" id="IPR000262">
    <property type="entry name" value="FMN-dep_DH"/>
</dbReference>
<dbReference type="Proteomes" id="UP001596549">
    <property type="component" value="Unassembled WGS sequence"/>
</dbReference>
<dbReference type="InterPro" id="IPR008259">
    <property type="entry name" value="FMN_hydac_DH_AS"/>
</dbReference>
<feature type="domain" description="FMN hydroxy acid dehydrogenase" evidence="6">
    <location>
        <begin position="4"/>
        <end position="372"/>
    </location>
</feature>
<dbReference type="InterPro" id="IPR013785">
    <property type="entry name" value="Aldolase_TIM"/>
</dbReference>
<keyword evidence="2" id="KW-0560">Oxidoreductase</keyword>
<gene>
    <name evidence="7" type="ORF">ACFQPF_09260</name>
</gene>
<proteinExistence type="inferred from homology"/>
<dbReference type="Gene3D" id="3.20.20.70">
    <property type="entry name" value="Aldolase class I"/>
    <property type="match status" value="1"/>
</dbReference>
<dbReference type="RefSeq" id="WP_379748876.1">
    <property type="nucleotide sequence ID" value="NZ_JBHTCP010000015.1"/>
</dbReference>
<comment type="cofactor">
    <cofactor evidence="1">
        <name>FMN</name>
        <dbReference type="ChEBI" id="CHEBI:58210"/>
    </cofactor>
</comment>
<comment type="similarity">
    <text evidence="3">Belongs to the FMN-dependent alpha-hydroxy acid dehydrogenase family.</text>
</comment>
<evidence type="ECO:0000259" key="6">
    <source>
        <dbReference type="PROSITE" id="PS51349"/>
    </source>
</evidence>
<dbReference type="InterPro" id="IPR012133">
    <property type="entry name" value="Alpha-hydoxy_acid_DH_FMN"/>
</dbReference>
<dbReference type="SUPFAM" id="SSF51395">
    <property type="entry name" value="FMN-linked oxidoreductases"/>
    <property type="match status" value="1"/>
</dbReference>
<dbReference type="PANTHER" id="PTHR10578:SF143">
    <property type="entry name" value="FMN-DEPENDENT ALPHA-HYDROXY ACID DEHYDROGENASE PB1A11.03"/>
    <property type="match status" value="1"/>
</dbReference>
<protein>
    <recommendedName>
        <fullName evidence="4">L-lactate oxidase</fullName>
    </recommendedName>
</protein>
<dbReference type="Pfam" id="PF01070">
    <property type="entry name" value="FMN_dh"/>
    <property type="match status" value="1"/>
</dbReference>
<evidence type="ECO:0000313" key="8">
    <source>
        <dbReference type="Proteomes" id="UP001596549"/>
    </source>
</evidence>
<keyword evidence="8" id="KW-1185">Reference proteome</keyword>